<keyword evidence="1" id="KW-0677">Repeat</keyword>
<dbReference type="PANTHER" id="PTHR10648">
    <property type="entry name" value="SERINE/THREONINE-PROTEIN PHOSPHATASE PP2A 65 KDA REGULATORY SUBUNIT"/>
    <property type="match status" value="1"/>
</dbReference>
<dbReference type="EMBL" id="BQFW01000009">
    <property type="protein sequence ID" value="GJJ74486.1"/>
    <property type="molecule type" value="Genomic_DNA"/>
</dbReference>
<protein>
    <submittedName>
        <fullName evidence="4">Serine/threonine-protein phosphatase 4 regulatory subunit 1</fullName>
    </submittedName>
</protein>
<feature type="compositionally biased region" description="Acidic residues" evidence="3">
    <location>
        <begin position="1014"/>
        <end position="1024"/>
    </location>
</feature>
<feature type="compositionally biased region" description="Polar residues" evidence="3">
    <location>
        <begin position="965"/>
        <end position="989"/>
    </location>
</feature>
<evidence type="ECO:0000256" key="1">
    <source>
        <dbReference type="ARBA" id="ARBA00022737"/>
    </source>
</evidence>
<dbReference type="Gene3D" id="1.25.10.10">
    <property type="entry name" value="Leucine-rich Repeat Variant"/>
    <property type="match status" value="2"/>
</dbReference>
<feature type="compositionally biased region" description="Polar residues" evidence="3">
    <location>
        <begin position="1146"/>
        <end position="1166"/>
    </location>
</feature>
<dbReference type="GO" id="GO:0005737">
    <property type="term" value="C:cytoplasm"/>
    <property type="evidence" value="ECO:0007669"/>
    <property type="project" value="TreeGrafter"/>
</dbReference>
<feature type="repeat" description="HEAT" evidence="2">
    <location>
        <begin position="292"/>
        <end position="330"/>
    </location>
</feature>
<organism evidence="4 5">
    <name type="scientific">Entomortierella parvispora</name>
    <dbReference type="NCBI Taxonomy" id="205924"/>
    <lineage>
        <taxon>Eukaryota</taxon>
        <taxon>Fungi</taxon>
        <taxon>Fungi incertae sedis</taxon>
        <taxon>Mucoromycota</taxon>
        <taxon>Mortierellomycotina</taxon>
        <taxon>Mortierellomycetes</taxon>
        <taxon>Mortierellales</taxon>
        <taxon>Mortierellaceae</taxon>
        <taxon>Entomortierella</taxon>
    </lineage>
</organism>
<sequence>MADLGIYFGEDEDEAQLEEEFTEDQDNLSYLVVPNDQDDAFDNVDTETLLAELSTASSLKKALELDEDTNLESILEDTSLTAVEKAQLFADAGWSFQRAFLAKNMTTLLAAMEPKEAIEHVIPIVKTLSVDTMESVRETLAVNLDKIVLFFFQHIAISYEDPVESQDQETSTLDSLSIPHNTFTPIFIDLLLDQNAEIAHQTRLAVVTVAENVAESVMESEILNGVMAGLERLYTTADGKDISEMLDSEDNGGSSSIKDDQDGEAELGKMLVVVLLTALSNVLGQERCMTIVLPTLEKLVAQSQFYVRKEIVMALGTLCKIVPQDVVVSKLLPLFEMFVHDSTWHIRRACCTVLPPFVLSLPVEMRANEIETIYAIYSVDVSRSVRNAMMEVLGELIAGFEQGTVPDTLLEHFLDMGQQPMNEHELAVMCAFSFPAVILTAGRSKWELMKPVYMKLAGTFRSPIRRSLACSLHEVAKILGPELADRDLSMAFSDCLMAEDEVKEGVIGHVVEFISCLSPKFRSAALRDLYSAWSDLERSSNWRLRDSLAGQLPALCEIAEGKDLIAYLIPLTVKACTDGVSTIRESGVMSFPTLWEASDRLGSFPEKVEEVSPLDLDIVDDGPVMGSFGEGEDMDMEDVTSQLHSEDLDDFDNEKPLISFDQDDDEDEAQGKNALPVTDKNSMETDTVMDSPMTTVKEQVIRHTNNFTMGGFRSRVVAVQIIQSLLDSAISVEEFEAHFLDLLVERLATDTVVNVRIWVSRVVTWIFESCYYGDRPVSQRLQDVLATLQHDPDRDVRIYAGGPAELPKPIKKKKSKKKGKKGEKKKANGNASTSPSANGSSSSDRRVSSIEEGDEEDTPMSFLAGEGGEEDEDEEEEDDDDDESGSEEESEEDSDKEKENMDYLESAKSKVTNKPRNRNSIGIGMKVMVGNKLTVSGKEIRKPKTSWDYVHGELDEDDEVDENGKQNSFSASLGSASENCKSGLTSSVNDKLEDDAEAGGSLFDAPRQARSDSSDEEDEDSEQDVMERGASRTHSIHSPFDSKADGDSFESLDSETEEVVDFEQQLRNHMSISEETEEDLAVIVSGGNDDQNTGSISSITTNASTAAGASVNSNRTLAGQVSGTDTNYSAPDSTGADVLSPVKDTVTVNAATTPPLSTAGTKSNADSPYPKAKSKGGGVDAAATGTKSRSPEEEVLRVLNAKLLAGTGAGSSGDGKVTGVGGGRLGLVGRKLPPISVSSPPRRKLSLSDAPGSPSYAAVVASGATSPRPIPGHPGFPPTLPARALALGGSLASSASSSPSGTSPLGPGPFSPPLSPMTTSTATFGNTLGS</sequence>
<feature type="compositionally biased region" description="Low complexity" evidence="3">
    <location>
        <begin position="1092"/>
        <end position="1114"/>
    </location>
</feature>
<dbReference type="OrthoDB" id="340346at2759"/>
<dbReference type="InterPro" id="IPR011989">
    <property type="entry name" value="ARM-like"/>
</dbReference>
<dbReference type="PROSITE" id="PS50077">
    <property type="entry name" value="HEAT_REPEAT"/>
    <property type="match status" value="1"/>
</dbReference>
<feature type="region of interest" description="Disordered" evidence="3">
    <location>
        <begin position="1223"/>
        <end position="1330"/>
    </location>
</feature>
<proteinExistence type="predicted"/>
<evidence type="ECO:0000256" key="3">
    <source>
        <dbReference type="SAM" id="MobiDB-lite"/>
    </source>
</evidence>
<gene>
    <name evidence="4" type="ORF">EMPS_06844</name>
</gene>
<dbReference type="SUPFAM" id="SSF48371">
    <property type="entry name" value="ARM repeat"/>
    <property type="match status" value="1"/>
</dbReference>
<dbReference type="InterPro" id="IPR016024">
    <property type="entry name" value="ARM-type_fold"/>
</dbReference>
<feature type="compositionally biased region" description="Polar residues" evidence="3">
    <location>
        <begin position="1317"/>
        <end position="1330"/>
    </location>
</feature>
<name>A0A9P3LXL7_9FUNG</name>
<feature type="compositionally biased region" description="Basic residues" evidence="3">
    <location>
        <begin position="809"/>
        <end position="824"/>
    </location>
</feature>
<feature type="compositionally biased region" description="Pro residues" evidence="3">
    <location>
        <begin position="1268"/>
        <end position="1280"/>
    </location>
</feature>
<evidence type="ECO:0000256" key="2">
    <source>
        <dbReference type="PROSITE-ProRule" id="PRU00103"/>
    </source>
</evidence>
<feature type="compositionally biased region" description="Acidic residues" evidence="3">
    <location>
        <begin position="867"/>
        <end position="894"/>
    </location>
</feature>
<dbReference type="GO" id="GO:0019888">
    <property type="term" value="F:protein phosphatase regulator activity"/>
    <property type="evidence" value="ECO:0007669"/>
    <property type="project" value="TreeGrafter"/>
</dbReference>
<reference evidence="4" key="1">
    <citation type="submission" date="2021-11" db="EMBL/GenBank/DDBJ databases">
        <authorList>
            <person name="Herlambang A."/>
            <person name="Guo Y."/>
            <person name="Takashima Y."/>
            <person name="Nishizawa T."/>
        </authorList>
    </citation>
    <scope>NUCLEOTIDE SEQUENCE</scope>
    <source>
        <strain evidence="4">E1425</strain>
    </source>
</reference>
<keyword evidence="5" id="KW-1185">Reference proteome</keyword>
<feature type="compositionally biased region" description="Acidic residues" evidence="3">
    <location>
        <begin position="1047"/>
        <end position="1061"/>
    </location>
</feature>
<feature type="region of interest" description="Disordered" evidence="3">
    <location>
        <begin position="638"/>
        <end position="686"/>
    </location>
</feature>
<feature type="compositionally biased region" description="Pro residues" evidence="3">
    <location>
        <begin position="1306"/>
        <end position="1315"/>
    </location>
</feature>
<feature type="compositionally biased region" description="Polar residues" evidence="3">
    <location>
        <begin position="1115"/>
        <end position="1132"/>
    </location>
</feature>
<evidence type="ECO:0000313" key="5">
    <source>
        <dbReference type="Proteomes" id="UP000827284"/>
    </source>
</evidence>
<feature type="region of interest" description="Disordered" evidence="3">
    <location>
        <begin position="937"/>
        <end position="1193"/>
    </location>
</feature>
<dbReference type="PANTHER" id="PTHR10648:SF1">
    <property type="entry name" value="SERINE_THREONINE-PROTEIN PHOSPHATASE 4 REGULATORY SUBUNIT 1"/>
    <property type="match status" value="1"/>
</dbReference>
<dbReference type="InterPro" id="IPR051023">
    <property type="entry name" value="PP2A_Regulatory_Subunit_A"/>
</dbReference>
<feature type="compositionally biased region" description="Basic and acidic residues" evidence="3">
    <location>
        <begin position="895"/>
        <end position="908"/>
    </location>
</feature>
<dbReference type="InterPro" id="IPR021133">
    <property type="entry name" value="HEAT_type_2"/>
</dbReference>
<dbReference type="Proteomes" id="UP000827284">
    <property type="component" value="Unassembled WGS sequence"/>
</dbReference>
<feature type="compositionally biased region" description="Low complexity" evidence="3">
    <location>
        <begin position="828"/>
        <end position="842"/>
    </location>
</feature>
<feature type="region of interest" description="Disordered" evidence="3">
    <location>
        <begin position="796"/>
        <end position="923"/>
    </location>
</feature>
<comment type="caution">
    <text evidence="4">The sequence shown here is derived from an EMBL/GenBank/DDBJ whole genome shotgun (WGS) entry which is preliminary data.</text>
</comment>
<accession>A0A9P3LXL7</accession>
<feature type="compositionally biased region" description="Low complexity" evidence="3">
    <location>
        <begin position="1281"/>
        <end position="1305"/>
    </location>
</feature>
<evidence type="ECO:0000313" key="4">
    <source>
        <dbReference type="EMBL" id="GJJ74486.1"/>
    </source>
</evidence>
<reference evidence="4" key="2">
    <citation type="journal article" date="2022" name="Microbiol. Resour. Announc.">
        <title>Whole-Genome Sequence of Entomortierella parvispora E1425, a Mucoromycotan Fungus Associated with Burkholderiaceae-Related Endosymbiotic Bacteria.</title>
        <authorList>
            <person name="Herlambang A."/>
            <person name="Guo Y."/>
            <person name="Takashima Y."/>
            <person name="Narisawa K."/>
            <person name="Ohta H."/>
            <person name="Nishizawa T."/>
        </authorList>
    </citation>
    <scope>NUCLEOTIDE SEQUENCE</scope>
    <source>
        <strain evidence="4">E1425</strain>
    </source>
</reference>